<evidence type="ECO:0000313" key="3">
    <source>
        <dbReference type="EMBL" id="KAJ5070502.1"/>
    </source>
</evidence>
<evidence type="ECO:0000256" key="1">
    <source>
        <dbReference type="SAM" id="Phobius"/>
    </source>
</evidence>
<protein>
    <submittedName>
        <fullName evidence="3">Uncharacterized protein</fullName>
    </submittedName>
</protein>
<reference evidence="3" key="1">
    <citation type="submission" date="2022-10" db="EMBL/GenBank/DDBJ databases">
        <title>Novel sulphate-reducing endosymbionts in the free-living metamonad Anaeramoeba.</title>
        <authorList>
            <person name="Jerlstrom-Hultqvist J."/>
            <person name="Cepicka I."/>
            <person name="Gallot-Lavallee L."/>
            <person name="Salas-Leiva D."/>
            <person name="Curtis B.A."/>
            <person name="Zahonova K."/>
            <person name="Pipaliya S."/>
            <person name="Dacks J."/>
            <person name="Roger A.J."/>
        </authorList>
    </citation>
    <scope>NUCLEOTIDE SEQUENCE</scope>
    <source>
        <strain evidence="3">BMAN</strain>
    </source>
</reference>
<dbReference type="SUPFAM" id="SSF51004">
    <property type="entry name" value="C-terminal (heme d1) domain of cytochrome cd1-nitrite reductase"/>
    <property type="match status" value="1"/>
</dbReference>
<dbReference type="InterPro" id="IPR015943">
    <property type="entry name" value="WD40/YVTN_repeat-like_dom_sf"/>
</dbReference>
<name>A0A9Q0LCS9_ANAIG</name>
<organism evidence="3 4">
    <name type="scientific">Anaeramoeba ignava</name>
    <name type="common">Anaerobic marine amoeba</name>
    <dbReference type="NCBI Taxonomy" id="1746090"/>
    <lineage>
        <taxon>Eukaryota</taxon>
        <taxon>Metamonada</taxon>
        <taxon>Anaeramoebidae</taxon>
        <taxon>Anaeramoeba</taxon>
    </lineage>
</organism>
<dbReference type="EMBL" id="JAPDFW010000094">
    <property type="protein sequence ID" value="KAJ5070502.1"/>
    <property type="molecule type" value="Genomic_DNA"/>
</dbReference>
<dbReference type="Proteomes" id="UP001149090">
    <property type="component" value="Unassembled WGS sequence"/>
</dbReference>
<dbReference type="SUPFAM" id="SSF50998">
    <property type="entry name" value="Quinoprotein alcohol dehydrogenase-like"/>
    <property type="match status" value="1"/>
</dbReference>
<gene>
    <name evidence="3" type="ORF">M0811_10771</name>
</gene>
<accession>A0A9Q0LCS9</accession>
<keyword evidence="1" id="KW-1133">Transmembrane helix</keyword>
<comment type="caution">
    <text evidence="3">The sequence shown here is derived from an EMBL/GenBank/DDBJ whole genome shotgun (WGS) entry which is preliminary data.</text>
</comment>
<feature type="signal peptide" evidence="2">
    <location>
        <begin position="1"/>
        <end position="20"/>
    </location>
</feature>
<evidence type="ECO:0000313" key="4">
    <source>
        <dbReference type="Proteomes" id="UP001149090"/>
    </source>
</evidence>
<keyword evidence="2" id="KW-0732">Signal</keyword>
<feature type="transmembrane region" description="Helical" evidence="1">
    <location>
        <begin position="674"/>
        <end position="690"/>
    </location>
</feature>
<keyword evidence="4" id="KW-1185">Reference proteome</keyword>
<keyword evidence="1" id="KW-0812">Transmembrane</keyword>
<keyword evidence="1" id="KW-0472">Membrane</keyword>
<sequence>MNKLVFFFLLSILLFLFVDSVTLKNYIELPLGMQSTRLSLIDSQSHYVYFVSSNDEVRSFLFKFDTLILEFVEKLDLGQNEVYCGVVDTNTNFGYFGTDNSEGYIIKVDLTGMSVIGSIQVSGGGNFKTAQIDPTNHYAYFISYDPPIPDVFKIDLNSFTQVGSLTVSSDYRYGSAIDLGSQKLYIIGYSSNTTIYTVDLANFVSGDSLALEQDDGRASCAVIDTTTGQMYLGTATQPPKVIKVDLTSFSRVGSYLMGDYYSISHAAIDIPNSFAYFLVEDEPYLLKFNLASSSLVGDLKLNSSSARSMSFNQTNQTLFIGMSGSQVIKVNVQSMNKEDYVVLPDYENPKTILIDEAAQIAYVGFYTNFALNAKINLTSLEILDYLITEDPEQYILYGEIDLDNEVVYYFTYEGLTIIKINISDFSISEIKEISAPGGSNGTLGTAFDNQTHFLYVGFQANDNNTIFKFNSPDLTLVDELNLGEKEIRALSIHSSQGFLYVAYRNYSTGYFTLLEILLSSFTENRNLNLSDYVVDTLLLDTKHDYLYLGTNTDDSVARNSVSAEPTFAEICRIDLSSLMILDCNQLQNVDTVEMAVLSSNQDYAYFFTHSSTSKVFEVTTYNNVITSSQTFDSLSFIEAAATDSTHQMFYVSTDDAPVIFAQFSEYSPGDSSQQILFSFWIFGLMILFFFF</sequence>
<dbReference type="InterPro" id="IPR011047">
    <property type="entry name" value="Quinoprotein_ADH-like_sf"/>
</dbReference>
<feature type="chain" id="PRO_5040364101" evidence="2">
    <location>
        <begin position="21"/>
        <end position="691"/>
    </location>
</feature>
<proteinExistence type="predicted"/>
<evidence type="ECO:0000256" key="2">
    <source>
        <dbReference type="SAM" id="SignalP"/>
    </source>
</evidence>
<dbReference type="AlphaFoldDB" id="A0A9Q0LCS9"/>
<dbReference type="InterPro" id="IPR011048">
    <property type="entry name" value="Haem_d1_sf"/>
</dbReference>
<dbReference type="Gene3D" id="2.130.10.10">
    <property type="entry name" value="YVTN repeat-like/Quinoprotein amine dehydrogenase"/>
    <property type="match status" value="2"/>
</dbReference>